<dbReference type="InterPro" id="IPR000843">
    <property type="entry name" value="HTH_LacI"/>
</dbReference>
<comment type="caution">
    <text evidence="5">The sequence shown here is derived from an EMBL/GenBank/DDBJ whole genome shotgun (WGS) entry which is preliminary data.</text>
</comment>
<accession>A0A4R6U5U4</accession>
<organism evidence="5 6">
    <name type="scientific">Aureibacillus halotolerans</name>
    <dbReference type="NCBI Taxonomy" id="1508390"/>
    <lineage>
        <taxon>Bacteria</taxon>
        <taxon>Bacillati</taxon>
        <taxon>Bacillota</taxon>
        <taxon>Bacilli</taxon>
        <taxon>Bacillales</taxon>
        <taxon>Bacillaceae</taxon>
        <taxon>Aureibacillus</taxon>
    </lineage>
</organism>
<dbReference type="AlphaFoldDB" id="A0A4R6U5U4"/>
<keyword evidence="3" id="KW-0804">Transcription</keyword>
<evidence type="ECO:0000313" key="6">
    <source>
        <dbReference type="Proteomes" id="UP000295632"/>
    </source>
</evidence>
<dbReference type="Gene3D" id="1.10.260.40">
    <property type="entry name" value="lambda repressor-like DNA-binding domains"/>
    <property type="match status" value="1"/>
</dbReference>
<dbReference type="PROSITE" id="PS50932">
    <property type="entry name" value="HTH_LACI_2"/>
    <property type="match status" value="1"/>
</dbReference>
<dbReference type="CDD" id="cd01392">
    <property type="entry name" value="HTH_LacI"/>
    <property type="match status" value="1"/>
</dbReference>
<dbReference type="SUPFAM" id="SSF47413">
    <property type="entry name" value="lambda repressor-like DNA-binding domains"/>
    <property type="match status" value="1"/>
</dbReference>
<gene>
    <name evidence="5" type="ORF">EV213_104124</name>
</gene>
<dbReference type="PANTHER" id="PTHR30146:SF149">
    <property type="entry name" value="HTH-TYPE TRANSCRIPTIONAL REGULATOR EBGR"/>
    <property type="match status" value="1"/>
</dbReference>
<dbReference type="Proteomes" id="UP000295632">
    <property type="component" value="Unassembled WGS sequence"/>
</dbReference>
<dbReference type="PRINTS" id="PR00036">
    <property type="entry name" value="HTHLACI"/>
</dbReference>
<evidence type="ECO:0000259" key="4">
    <source>
        <dbReference type="PROSITE" id="PS50932"/>
    </source>
</evidence>
<dbReference type="InterPro" id="IPR028082">
    <property type="entry name" value="Peripla_BP_I"/>
</dbReference>
<dbReference type="GO" id="GO:0000976">
    <property type="term" value="F:transcription cis-regulatory region binding"/>
    <property type="evidence" value="ECO:0007669"/>
    <property type="project" value="TreeGrafter"/>
</dbReference>
<evidence type="ECO:0000256" key="2">
    <source>
        <dbReference type="ARBA" id="ARBA00023125"/>
    </source>
</evidence>
<dbReference type="OrthoDB" id="43195at2"/>
<dbReference type="CDD" id="cd01544">
    <property type="entry name" value="PBP1_GalR"/>
    <property type="match status" value="1"/>
</dbReference>
<dbReference type="SUPFAM" id="SSF53822">
    <property type="entry name" value="Periplasmic binding protein-like I"/>
    <property type="match status" value="1"/>
</dbReference>
<keyword evidence="1" id="KW-0805">Transcription regulation</keyword>
<evidence type="ECO:0000256" key="1">
    <source>
        <dbReference type="ARBA" id="ARBA00023015"/>
    </source>
</evidence>
<feature type="domain" description="HTH lacI-type" evidence="4">
    <location>
        <begin position="2"/>
        <end position="48"/>
    </location>
</feature>
<evidence type="ECO:0000313" key="5">
    <source>
        <dbReference type="EMBL" id="TDQ41126.1"/>
    </source>
</evidence>
<dbReference type="Pfam" id="PF13377">
    <property type="entry name" value="Peripla_BP_3"/>
    <property type="match status" value="1"/>
</dbReference>
<evidence type="ECO:0000256" key="3">
    <source>
        <dbReference type="ARBA" id="ARBA00023163"/>
    </source>
</evidence>
<protein>
    <submittedName>
        <fullName evidence="5">LacI family transcriptional regulator</fullName>
    </submittedName>
</protein>
<dbReference type="Gene3D" id="3.40.50.2300">
    <property type="match status" value="2"/>
</dbReference>
<dbReference type="GO" id="GO:0003700">
    <property type="term" value="F:DNA-binding transcription factor activity"/>
    <property type="evidence" value="ECO:0007669"/>
    <property type="project" value="TreeGrafter"/>
</dbReference>
<name>A0A4R6U5U4_9BACI</name>
<dbReference type="InterPro" id="IPR010982">
    <property type="entry name" value="Lambda_DNA-bd_dom_sf"/>
</dbReference>
<keyword evidence="6" id="KW-1185">Reference proteome</keyword>
<keyword evidence="2" id="KW-0238">DNA-binding</keyword>
<dbReference type="InterPro" id="IPR046335">
    <property type="entry name" value="LacI/GalR-like_sensor"/>
</dbReference>
<reference evidence="5 6" key="1">
    <citation type="submission" date="2019-03" db="EMBL/GenBank/DDBJ databases">
        <title>Genomic Encyclopedia of Type Strains, Phase IV (KMG-IV): sequencing the most valuable type-strain genomes for metagenomic binning, comparative biology and taxonomic classification.</title>
        <authorList>
            <person name="Goeker M."/>
        </authorList>
    </citation>
    <scope>NUCLEOTIDE SEQUENCE [LARGE SCALE GENOMIC DNA]</scope>
    <source>
        <strain evidence="5 6">DSM 28697</strain>
    </source>
</reference>
<dbReference type="RefSeq" id="WP_133579727.1">
    <property type="nucleotide sequence ID" value="NZ_SNYJ01000004.1"/>
</dbReference>
<dbReference type="SMART" id="SM00354">
    <property type="entry name" value="HTH_LACI"/>
    <property type="match status" value="1"/>
</dbReference>
<proteinExistence type="predicted"/>
<dbReference type="Pfam" id="PF00356">
    <property type="entry name" value="LacI"/>
    <property type="match status" value="1"/>
</dbReference>
<dbReference type="EMBL" id="SNYJ01000004">
    <property type="protein sequence ID" value="TDQ41126.1"/>
    <property type="molecule type" value="Genomic_DNA"/>
</dbReference>
<dbReference type="PANTHER" id="PTHR30146">
    <property type="entry name" value="LACI-RELATED TRANSCRIPTIONAL REPRESSOR"/>
    <property type="match status" value="1"/>
</dbReference>
<sequence length="340" mass="37728">MATIKQIAEKAGVSLATVSRVLNKDPKLSVTKETRIKIIQAANDLGYRQKVIQPFIEPIAFLYWVTEREELEDVYFKSIRKQVERQADDSGVDLRVYTMADGIDAIDLNCRGFIAVGRFTSKELDQLGSAFSNGVWIDAVSDSDQFDVVRTDLEWMTRQAVNFYISEGHTDIGFIGGVDVDSTTGMQKQDIREKTFRSYTQDKGVFSDQAIFVGPHFSVNVGYQLMTEAIQSLGEKLPTAFLVAADPIAVGCLQALNEHGYAIPGRVNVMSINNISVAKYVSPPLTTFHIDVQEVCKTAIGLLFERIVDGRSIVKIVNLHAQLVFRKSTTQGAESTNDVE</sequence>